<protein>
    <submittedName>
        <fullName evidence="4">Response regulator</fullName>
    </submittedName>
</protein>
<comment type="caution">
    <text evidence="4">The sequence shown here is derived from an EMBL/GenBank/DDBJ whole genome shotgun (WGS) entry which is preliminary data.</text>
</comment>
<dbReference type="PROSITE" id="PS50110">
    <property type="entry name" value="RESPONSE_REGULATORY"/>
    <property type="match status" value="1"/>
</dbReference>
<dbReference type="PANTHER" id="PTHR44591:SF19">
    <property type="entry name" value="TWO-COMPONENT RESPONSE REGULATOR-RELATED"/>
    <property type="match status" value="1"/>
</dbReference>
<dbReference type="Proteomes" id="UP000228621">
    <property type="component" value="Unassembled WGS sequence"/>
</dbReference>
<dbReference type="PANTHER" id="PTHR44591">
    <property type="entry name" value="STRESS RESPONSE REGULATOR PROTEIN 1"/>
    <property type="match status" value="1"/>
</dbReference>
<dbReference type="EMBL" id="NKHF01000035">
    <property type="protein sequence ID" value="PCK32329.1"/>
    <property type="molecule type" value="Genomic_DNA"/>
</dbReference>
<dbReference type="InterPro" id="IPR011006">
    <property type="entry name" value="CheY-like_superfamily"/>
</dbReference>
<proteinExistence type="predicted"/>
<reference evidence="5" key="1">
    <citation type="journal article" date="2019" name="Genome Announc.">
        <title>Draft Genome Sequence of Pseudoalteromonas piscicida Strain 36Y ROTHPW, an Hypersaline Seawater Isolate from the South Coast of Sonora, Mexico.</title>
        <authorList>
            <person name="Sanchez-Diaz R."/>
            <person name="Molina-Garza Z.J."/>
            <person name="Cruz-Suarez L.E."/>
            <person name="Selvin J."/>
            <person name="Kiran G.S."/>
            <person name="Ibarra-Gamez J.C."/>
            <person name="Gomez-Gil B."/>
            <person name="Galaviz-Silva L."/>
        </authorList>
    </citation>
    <scope>NUCLEOTIDE SEQUENCE [LARGE SCALE GENOMIC DNA]</scope>
    <source>
        <strain evidence="5">36Y_RITHPW</strain>
    </source>
</reference>
<evidence type="ECO:0000256" key="1">
    <source>
        <dbReference type="ARBA" id="ARBA00022553"/>
    </source>
</evidence>
<keyword evidence="1 2" id="KW-0597">Phosphoprotein</keyword>
<sequence>MNLEVSTSARYKVLILDDEVSILNALKRVFQQSELDVACFDDPFAALEFLDNHAVQVIISDFRMPKMDGGEFLKQAKKRNPAAVGLILSGYTDSEMLINMINTKVAHRFLCKPWQNEQLLQEVYSAIDTYKAHYFQNVIQAQLKKHDCPRVLINSDGQVLEHNLNKDIAPQIVEEFSVCFSGNGVFATPFGTLRCDIANSPEAPELYLITINKVEVANSIDLYQTINELLLCYTINPEIARFTIANKETMLPKLTVAAQQVFRHFQILPSSTQYYLFVLDKIEQAQLQRKLIELEIQVEKMVEGTLSNEITCNQESLSSFFDSGA</sequence>
<dbReference type="OrthoDB" id="9802066at2"/>
<dbReference type="Pfam" id="PF00072">
    <property type="entry name" value="Response_reg"/>
    <property type="match status" value="1"/>
</dbReference>
<gene>
    <name evidence="4" type="ORF">CEX98_07665</name>
</gene>
<evidence type="ECO:0000259" key="3">
    <source>
        <dbReference type="PROSITE" id="PS50110"/>
    </source>
</evidence>
<dbReference type="GO" id="GO:0000160">
    <property type="term" value="P:phosphorelay signal transduction system"/>
    <property type="evidence" value="ECO:0007669"/>
    <property type="project" value="InterPro"/>
</dbReference>
<dbReference type="Gene3D" id="3.40.50.2300">
    <property type="match status" value="1"/>
</dbReference>
<dbReference type="InterPro" id="IPR001789">
    <property type="entry name" value="Sig_transdc_resp-reg_receiver"/>
</dbReference>
<evidence type="ECO:0000313" key="5">
    <source>
        <dbReference type="Proteomes" id="UP000228621"/>
    </source>
</evidence>
<dbReference type="SUPFAM" id="SSF52172">
    <property type="entry name" value="CheY-like"/>
    <property type="match status" value="1"/>
</dbReference>
<keyword evidence="5" id="KW-1185">Reference proteome</keyword>
<dbReference type="RefSeq" id="WP_099641507.1">
    <property type="nucleotide sequence ID" value="NZ_NKHF01000035.1"/>
</dbReference>
<evidence type="ECO:0000313" key="4">
    <source>
        <dbReference type="EMBL" id="PCK32329.1"/>
    </source>
</evidence>
<evidence type="ECO:0000256" key="2">
    <source>
        <dbReference type="PROSITE-ProRule" id="PRU00169"/>
    </source>
</evidence>
<dbReference type="AlphaFoldDB" id="A0A2A5JSL3"/>
<dbReference type="InterPro" id="IPR050595">
    <property type="entry name" value="Bact_response_regulator"/>
</dbReference>
<dbReference type="SMART" id="SM00448">
    <property type="entry name" value="REC"/>
    <property type="match status" value="1"/>
</dbReference>
<name>A0A2A5JSL3_PSEO7</name>
<feature type="modified residue" description="4-aspartylphosphate" evidence="2">
    <location>
        <position position="61"/>
    </location>
</feature>
<feature type="domain" description="Response regulatory" evidence="3">
    <location>
        <begin position="12"/>
        <end position="127"/>
    </location>
</feature>
<organism evidence="4 5">
    <name type="scientific">Pseudoalteromonas piscicida</name>
    <dbReference type="NCBI Taxonomy" id="43662"/>
    <lineage>
        <taxon>Bacteria</taxon>
        <taxon>Pseudomonadati</taxon>
        <taxon>Pseudomonadota</taxon>
        <taxon>Gammaproteobacteria</taxon>
        <taxon>Alteromonadales</taxon>
        <taxon>Pseudoalteromonadaceae</taxon>
        <taxon>Pseudoalteromonas</taxon>
    </lineage>
</organism>
<accession>A0A2A5JSL3</accession>
<dbReference type="CDD" id="cd17569">
    <property type="entry name" value="REC_HupR-like"/>
    <property type="match status" value="1"/>
</dbReference>